<dbReference type="EMBL" id="CP047901">
    <property type="protein sequence ID" value="QHO63648.1"/>
    <property type="molecule type" value="Genomic_DNA"/>
</dbReference>
<evidence type="ECO:0000313" key="3">
    <source>
        <dbReference type="Proteomes" id="UP000463983"/>
    </source>
</evidence>
<reference evidence="3" key="1">
    <citation type="journal article" date="2020" name="Microorganisms">
        <title>Complete Genome of a Member of a New Bacterial Lineage in the Microgenomates Group Reveals an Unusual Nucleotide Composition Disparity Between Two Strands of DNA and Limited Metabolic Potential.</title>
        <authorList>
            <person name="Kadnikov V.V."/>
            <person name="Mardanov A.V."/>
            <person name="Beletsky A.V."/>
            <person name="Karnachuk O.V."/>
            <person name="Ravin N.V."/>
        </authorList>
    </citation>
    <scope>NUCLEOTIDE SEQUENCE [LARGE SCALE GENOMIC DNA]</scope>
</reference>
<evidence type="ECO:0000313" key="2">
    <source>
        <dbReference type="EMBL" id="QHO63648.1"/>
    </source>
</evidence>
<keyword evidence="1" id="KW-1133">Transmembrane helix</keyword>
<keyword evidence="1" id="KW-0472">Membrane</keyword>
<organism evidence="2 3">
    <name type="scientific">Candidatus Chazhemtobacterium aquaticus</name>
    <dbReference type="NCBI Taxonomy" id="2715735"/>
    <lineage>
        <taxon>Bacteria</taxon>
        <taxon>Candidatus Chazhemtobacteraceae</taxon>
        <taxon>Candidatus Chazhemtobacterium</taxon>
    </lineage>
</organism>
<dbReference type="KEGG" id="caqa:MICH65_0667"/>
<dbReference type="AlphaFoldDB" id="A0A857NHV3"/>
<proteinExistence type="predicted"/>
<sequence>MRLTKKRKRIFSFIIVISSLALLASSFLPLFLY</sequence>
<keyword evidence="3" id="KW-1185">Reference proteome</keyword>
<protein>
    <submittedName>
        <fullName evidence="2">Uncharacterized protein</fullName>
    </submittedName>
</protein>
<evidence type="ECO:0000256" key="1">
    <source>
        <dbReference type="SAM" id="Phobius"/>
    </source>
</evidence>
<gene>
    <name evidence="2" type="ORF">MICH65_0667</name>
</gene>
<accession>A0A857NHV3</accession>
<name>A0A857NHV3_9BACT</name>
<feature type="transmembrane region" description="Helical" evidence="1">
    <location>
        <begin position="12"/>
        <end position="32"/>
    </location>
</feature>
<keyword evidence="1" id="KW-0812">Transmembrane</keyword>
<dbReference type="Proteomes" id="UP000463983">
    <property type="component" value="Chromosome"/>
</dbReference>